<evidence type="ECO:0000313" key="3">
    <source>
        <dbReference type="EMBL" id="BFP50162.1"/>
    </source>
</evidence>
<proteinExistence type="predicted"/>
<accession>A0AB33K5X9</accession>
<dbReference type="InterPro" id="IPR012654">
    <property type="entry name" value="CHP02391"/>
</dbReference>
<dbReference type="SUPFAM" id="SSF63825">
    <property type="entry name" value="YWTD domain"/>
    <property type="match status" value="1"/>
</dbReference>
<name>A0AB33K5X9_9ACTN</name>
<dbReference type="Pfam" id="PF09509">
    <property type="entry name" value="Hypoth_Ymh"/>
    <property type="match status" value="1"/>
</dbReference>
<evidence type="ECO:0000256" key="1">
    <source>
        <dbReference type="SAM" id="MobiDB-lite"/>
    </source>
</evidence>
<reference evidence="3" key="1">
    <citation type="submission" date="2024-07" db="EMBL/GenBank/DDBJ databases">
        <title>Complete genome sequences of cellulolytic bacteria, Kitasatospora sp. CMC57 and Streptomyces sp. CMC78, isolated from Japanese agricultural soil.</title>
        <authorList>
            <person name="Hashimoto T."/>
            <person name="Ito M."/>
            <person name="Iwamoto M."/>
            <person name="Fukahori D."/>
            <person name="Shoda T."/>
            <person name="Sakoda M."/>
            <person name="Morohoshi T."/>
            <person name="Mitsuboshi M."/>
            <person name="Nishizawa T."/>
        </authorList>
    </citation>
    <scope>NUCLEOTIDE SEQUENCE</scope>
    <source>
        <strain evidence="3">CMC57</strain>
        <plasmid evidence="3">pCMC57_02</plasmid>
    </source>
</reference>
<evidence type="ECO:0000259" key="2">
    <source>
        <dbReference type="Pfam" id="PF09509"/>
    </source>
</evidence>
<organism evidence="3">
    <name type="scientific">Kitasatospora sp. CMC57</name>
    <dbReference type="NCBI Taxonomy" id="3231513"/>
    <lineage>
        <taxon>Bacteria</taxon>
        <taxon>Bacillati</taxon>
        <taxon>Actinomycetota</taxon>
        <taxon>Actinomycetes</taxon>
        <taxon>Kitasatosporales</taxon>
        <taxon>Streptomycetaceae</taxon>
        <taxon>Kitasatospora</taxon>
    </lineage>
</organism>
<feature type="region of interest" description="Disordered" evidence="1">
    <location>
        <begin position="133"/>
        <end position="169"/>
    </location>
</feature>
<dbReference type="Gene3D" id="2.130.10.10">
    <property type="entry name" value="YVTN repeat-like/Quinoprotein amine dehydrogenase"/>
    <property type="match status" value="1"/>
</dbReference>
<dbReference type="AlphaFoldDB" id="A0AB33K5X9"/>
<geneLocation type="plasmid" evidence="3">
    <name>pCMC57_02</name>
</geneLocation>
<dbReference type="InterPro" id="IPR015943">
    <property type="entry name" value="WD40/YVTN_repeat-like_dom_sf"/>
</dbReference>
<feature type="domain" description="Conserved hypothetical protein CHP02391" evidence="2">
    <location>
        <begin position="286"/>
        <end position="397"/>
    </location>
</feature>
<gene>
    <name evidence="3" type="ORF">KCMC57_65310</name>
</gene>
<dbReference type="EMBL" id="AP035883">
    <property type="protein sequence ID" value="BFP50162.1"/>
    <property type="molecule type" value="Genomic_DNA"/>
</dbReference>
<keyword evidence="3" id="KW-0614">Plasmid</keyword>
<feature type="compositionally biased region" description="Polar residues" evidence="1">
    <location>
        <begin position="140"/>
        <end position="161"/>
    </location>
</feature>
<sequence length="932" mass="102309">MTQEAKLDAGTQELLQTVYTLMKQRGDWPTFTAVDLGVDRELGIEDAQAALLAIPDTLLFRPWQSHGFSSNDPVRLTLRGVAACRGGAEDLRLLARFVAWTVDLERNDTSPAEISLIANSEAFAVHEGLPIVAPNRSDDQSTAVSAASNEEGTGSTPSAATDAQEREVPLEVEDAREKVARVRVLVDLLPGFWTGSSRQSQQPWMWEFTLHRPGLRPYRHVHGVDELLRYAETAERERTAAAASLLHRLTDTPAAQALAGAPAGIGKEQPVPIQDHSLDVLLTLLREEIVDSCEAPLRADLYDEAIFAAFRRLEDEVQQRAGSSAIGDQLIKPAFKEKANPIRISDRDGDKDRMVQLFAGAIGLFKGDRSHKDKPNLPCVSRRECLRILAHASALLDLLDRDIDRAPAIRGYQYHQGELTLWVERAGSQTQVWLDDTVPLTTRSFRPGTLVVDVSAVSPGEHRVHLVDGTRHGPAHTVWLVRDPRRSSWYRVVEVDVPLYGDALGQQPLEVAGVRLEVQEAGIASQRVVPTRQTYHVGHYVEWHSSRSREQVGPAWARDHLGGPLRPAWDSSSLFDGQPSAPVHDERLMRISIEPGFLRLRRDDKVPLRVLGHYTDGTATWTAPMDSPDVETTDKKIAFFQNNVARAKDPGITTLRCQYDGCYAEARVDVAAHPRWTDTALLTGLPPVSGIAWTPQGLAVSTRGRHIWRVNVKDGAYRMITAVPPVSAHDRGTDTIAARRDGELAVRVVGERRILVLHQNDDYQSSEIVDPNAEGVPMAFAWDGNALLTAMHDGMVYRVEMDGASEELTRIHGTPVAVTASTEFLWVLCAPSPGPSTGQDYNMLWSIPRADANTAATDLLQDHRLAGLNGIALAGSSVLLSDFNGGRVLSLNNNKIREITTGLTNPGQLTTATSGDIYVADFGAGAIRRLLP</sequence>
<dbReference type="RefSeq" id="WP_408649610.1">
    <property type="nucleotide sequence ID" value="NZ_AP035881.2"/>
</dbReference>
<protein>
    <recommendedName>
        <fullName evidence="2">Conserved hypothetical protein CHP02391 domain-containing protein</fullName>
    </recommendedName>
</protein>